<keyword evidence="2" id="KW-1185">Reference proteome</keyword>
<sequence length="199" mass="22475">MKVESFQVMNHDRVTVMKPNTHLASKMLQVIKNEPCADLLSFFSLGHSCASLPDWVLSDVEATLSALAQEWRDDSQSITLIMWDNCHNEWNGLIRLTQQSDVETVKIDCWIRPRYAGSGNARLALNLIQRELQQQYPKLTLTICCKETDVMQRGLALICGFHYHSTVKQAVILPSGLIDNLVIYAQKALNESDPICQTA</sequence>
<accession>A0ABS7YM80</accession>
<dbReference type="InterPro" id="IPR016181">
    <property type="entry name" value="Acyl_CoA_acyltransferase"/>
</dbReference>
<dbReference type="RefSeq" id="WP_225249747.1">
    <property type="nucleotide sequence ID" value="NZ_JAIWIU010000025.1"/>
</dbReference>
<proteinExistence type="predicted"/>
<evidence type="ECO:0008006" key="3">
    <source>
        <dbReference type="Google" id="ProtNLM"/>
    </source>
</evidence>
<evidence type="ECO:0000313" key="1">
    <source>
        <dbReference type="EMBL" id="MCA2015365.1"/>
    </source>
</evidence>
<dbReference type="EMBL" id="JAIWIU010000025">
    <property type="protein sequence ID" value="MCA2015365.1"/>
    <property type="molecule type" value="Genomic_DNA"/>
</dbReference>
<evidence type="ECO:0000313" key="2">
    <source>
        <dbReference type="Proteomes" id="UP001199044"/>
    </source>
</evidence>
<protein>
    <recommendedName>
        <fullName evidence="3">N-acetyltransferase domain-containing protein</fullName>
    </recommendedName>
</protein>
<dbReference type="SUPFAM" id="SSF55729">
    <property type="entry name" value="Acyl-CoA N-acyltransferases (Nat)"/>
    <property type="match status" value="1"/>
</dbReference>
<reference evidence="2" key="1">
    <citation type="submission" date="2023-07" db="EMBL/GenBank/DDBJ databases">
        <title>Molecular identification of indigenous halophilic bacteria isolated from red sea cost, biodegradation of synthetic dyes and assessment of degraded metabolite toxicity.</title>
        <authorList>
            <person name="Chaieb K."/>
            <person name="Altayb H.N."/>
        </authorList>
    </citation>
    <scope>NUCLEOTIDE SEQUENCE [LARGE SCALE GENOMIC DNA]</scope>
    <source>
        <strain evidence="2">K20</strain>
    </source>
</reference>
<name>A0ABS7YM80_9VIBR</name>
<comment type="caution">
    <text evidence="1">The sequence shown here is derived from an EMBL/GenBank/DDBJ whole genome shotgun (WGS) entry which is preliminary data.</text>
</comment>
<gene>
    <name evidence="1" type="ORF">LDJ79_04525</name>
</gene>
<dbReference type="Proteomes" id="UP001199044">
    <property type="component" value="Unassembled WGS sequence"/>
</dbReference>
<dbReference type="Gene3D" id="3.40.630.30">
    <property type="match status" value="1"/>
</dbReference>
<organism evidence="1 2">
    <name type="scientific">Vibrio tritonius</name>
    <dbReference type="NCBI Taxonomy" id="1435069"/>
    <lineage>
        <taxon>Bacteria</taxon>
        <taxon>Pseudomonadati</taxon>
        <taxon>Pseudomonadota</taxon>
        <taxon>Gammaproteobacteria</taxon>
        <taxon>Vibrionales</taxon>
        <taxon>Vibrionaceae</taxon>
        <taxon>Vibrio</taxon>
    </lineage>
</organism>